<dbReference type="AlphaFoldDB" id="A0A5M3WC05"/>
<proteinExistence type="predicted"/>
<comment type="caution">
    <text evidence="1">The sequence shown here is derived from an EMBL/GenBank/DDBJ whole genome shotgun (WGS) entry which is preliminary data.</text>
</comment>
<dbReference type="Proteomes" id="UP000334990">
    <property type="component" value="Unassembled WGS sequence"/>
</dbReference>
<dbReference type="EMBL" id="BLAD01000160">
    <property type="protein sequence ID" value="GES06376.1"/>
    <property type="molecule type" value="Genomic_DNA"/>
</dbReference>
<protein>
    <submittedName>
        <fullName evidence="1">Uncharacterized protein</fullName>
    </submittedName>
</protein>
<organism evidence="1 2">
    <name type="scientific">Acrocarpospora corrugata</name>
    <dbReference type="NCBI Taxonomy" id="35763"/>
    <lineage>
        <taxon>Bacteria</taxon>
        <taxon>Bacillati</taxon>
        <taxon>Actinomycetota</taxon>
        <taxon>Actinomycetes</taxon>
        <taxon>Streptosporangiales</taxon>
        <taxon>Streptosporangiaceae</taxon>
        <taxon>Acrocarpospora</taxon>
    </lineage>
</organism>
<name>A0A5M3WC05_9ACTN</name>
<accession>A0A5M3WC05</accession>
<gene>
    <name evidence="1" type="ORF">Acor_84450</name>
</gene>
<reference evidence="1 2" key="1">
    <citation type="submission" date="2019-10" db="EMBL/GenBank/DDBJ databases">
        <title>Whole genome shotgun sequence of Acrocarpospora corrugata NBRC 13972.</title>
        <authorList>
            <person name="Ichikawa N."/>
            <person name="Kimura A."/>
            <person name="Kitahashi Y."/>
            <person name="Komaki H."/>
            <person name="Oguchi A."/>
        </authorList>
    </citation>
    <scope>NUCLEOTIDE SEQUENCE [LARGE SCALE GENOMIC DNA]</scope>
    <source>
        <strain evidence="1 2">NBRC 13972</strain>
    </source>
</reference>
<keyword evidence="2" id="KW-1185">Reference proteome</keyword>
<sequence>MPNCVEKFNASLGAYLEAVRNGCLDADVLDRLISDLDALKEESDGGRIIVGFSADQLDTLVNHVADYTRKLAESNQIELSELQESTSHSEDNSPSQTIIDLRRYLGVQKQIFNRAA</sequence>
<evidence type="ECO:0000313" key="2">
    <source>
        <dbReference type="Proteomes" id="UP000334990"/>
    </source>
</evidence>
<evidence type="ECO:0000313" key="1">
    <source>
        <dbReference type="EMBL" id="GES06376.1"/>
    </source>
</evidence>